<keyword evidence="1 6" id="KW-0963">Cytoplasm</keyword>
<comment type="subcellular location">
    <subcellularLocation>
        <location evidence="6">Cytoplasm</location>
    </subcellularLocation>
</comment>
<keyword evidence="5 6" id="KW-0949">S-adenosyl-L-methionine</keyword>
<gene>
    <name evidence="6 7" type="primary">rsmG</name>
    <name evidence="7" type="ORF">FE251_15330</name>
</gene>
<keyword evidence="3 6" id="KW-0489">Methyltransferase</keyword>
<sequence length="218" mass="23342">MSSEESGAGAVEQAPAEAAGVFGEAWPRLEAFADLLVREGELRGLIGPRELPRLWSRHLLNSSAVAGFVPHGATFGDVGSGAGFPGVVVALMRPDLEVTLIEPMERRVAWLHDVASELSIENVTVERARAEELHGAREFDVVSARAVAALKKLIPWVAPLIAPGGSLVALKGERAALEIDEAAKALRKYRLRDARVHEVLVPGTDDPTRVVTAERQPA</sequence>
<dbReference type="EC" id="2.1.1.-" evidence="6"/>
<proteinExistence type="inferred from homology"/>
<dbReference type="SUPFAM" id="SSF53335">
    <property type="entry name" value="S-adenosyl-L-methionine-dependent methyltransferases"/>
    <property type="match status" value="1"/>
</dbReference>
<dbReference type="InterPro" id="IPR029063">
    <property type="entry name" value="SAM-dependent_MTases_sf"/>
</dbReference>
<dbReference type="InterPro" id="IPR003682">
    <property type="entry name" value="rRNA_ssu_MeTfrase_G"/>
</dbReference>
<feature type="binding site" evidence="6">
    <location>
        <position position="84"/>
    </location>
    <ligand>
        <name>S-adenosyl-L-methionine</name>
        <dbReference type="ChEBI" id="CHEBI:59789"/>
    </ligand>
</feature>
<protein>
    <recommendedName>
        <fullName evidence="6">Ribosomal RNA small subunit methyltransferase G</fullName>
        <ecNumber evidence="6">2.1.1.-</ecNumber>
    </recommendedName>
    <alternativeName>
        <fullName evidence="6">16S rRNA 7-methylguanosine methyltransferase</fullName>
        <shortName evidence="6">16S rRNA m7G methyltransferase</shortName>
    </alternativeName>
</protein>
<comment type="caution">
    <text evidence="6">Lacks conserved residue(s) required for the propagation of feature annotation.</text>
</comment>
<keyword evidence="8" id="KW-1185">Reference proteome</keyword>
<dbReference type="Pfam" id="PF02527">
    <property type="entry name" value="GidB"/>
    <property type="match status" value="1"/>
</dbReference>
<dbReference type="NCBIfam" id="TIGR00138">
    <property type="entry name" value="rsmG_gidB"/>
    <property type="match status" value="1"/>
</dbReference>
<dbReference type="PANTHER" id="PTHR31760:SF0">
    <property type="entry name" value="S-ADENOSYL-L-METHIONINE-DEPENDENT METHYLTRANSFERASES SUPERFAMILY PROTEIN"/>
    <property type="match status" value="1"/>
</dbReference>
<dbReference type="CDD" id="cd02440">
    <property type="entry name" value="AdoMet_MTases"/>
    <property type="match status" value="1"/>
</dbReference>
<accession>A0ABX5VQ48</accession>
<dbReference type="Proteomes" id="UP000313948">
    <property type="component" value="Chromosome"/>
</dbReference>
<feature type="binding site" evidence="6">
    <location>
        <position position="79"/>
    </location>
    <ligand>
        <name>S-adenosyl-L-methionine</name>
        <dbReference type="ChEBI" id="CHEBI:59789"/>
    </ligand>
</feature>
<evidence type="ECO:0000256" key="5">
    <source>
        <dbReference type="ARBA" id="ARBA00022691"/>
    </source>
</evidence>
<comment type="function">
    <text evidence="6">Specifically methylates the N7 position of a guanine in 16S rRNA.</text>
</comment>
<reference evidence="7 8" key="1">
    <citation type="submission" date="2019-05" db="EMBL/GenBank/DDBJ databases">
        <title>Georgenia *** sp. nov., and Georgenia *** sp. nov., isolated from the intestinal contents of plateau pika (Ochotona curzoniae) in the Qinghai-Tibet plateau of China.</title>
        <authorList>
            <person name="Tian Z."/>
        </authorList>
    </citation>
    <scope>NUCLEOTIDE SEQUENCE [LARGE SCALE GENOMIC DNA]</scope>
    <source>
        <strain evidence="7 8">Z294</strain>
    </source>
</reference>
<name>A0ABX5VQ48_9MICO</name>
<evidence type="ECO:0000256" key="6">
    <source>
        <dbReference type="HAMAP-Rule" id="MF_00074"/>
    </source>
</evidence>
<evidence type="ECO:0000256" key="1">
    <source>
        <dbReference type="ARBA" id="ARBA00022490"/>
    </source>
</evidence>
<dbReference type="Gene3D" id="3.40.50.150">
    <property type="entry name" value="Vaccinia Virus protein VP39"/>
    <property type="match status" value="1"/>
</dbReference>
<feature type="binding site" evidence="6">
    <location>
        <position position="145"/>
    </location>
    <ligand>
        <name>S-adenosyl-L-methionine</name>
        <dbReference type="ChEBI" id="CHEBI:59789"/>
    </ligand>
</feature>
<evidence type="ECO:0000256" key="4">
    <source>
        <dbReference type="ARBA" id="ARBA00022679"/>
    </source>
</evidence>
<comment type="similarity">
    <text evidence="6">Belongs to the methyltransferase superfamily. RNA methyltransferase RsmG family.</text>
</comment>
<keyword evidence="2 6" id="KW-0698">rRNA processing</keyword>
<dbReference type="PIRSF" id="PIRSF003078">
    <property type="entry name" value="GidB"/>
    <property type="match status" value="1"/>
</dbReference>
<evidence type="ECO:0000256" key="3">
    <source>
        <dbReference type="ARBA" id="ARBA00022603"/>
    </source>
</evidence>
<dbReference type="HAMAP" id="MF_00074">
    <property type="entry name" value="16SrRNA_methyltr_G"/>
    <property type="match status" value="1"/>
</dbReference>
<dbReference type="RefSeq" id="WP_139949198.1">
    <property type="nucleotide sequence ID" value="NZ_CP040899.1"/>
</dbReference>
<feature type="binding site" evidence="6">
    <location>
        <begin position="130"/>
        <end position="131"/>
    </location>
    <ligand>
        <name>S-adenosyl-L-methionine</name>
        <dbReference type="ChEBI" id="CHEBI:59789"/>
    </ligand>
</feature>
<evidence type="ECO:0000313" key="8">
    <source>
        <dbReference type="Proteomes" id="UP000313948"/>
    </source>
</evidence>
<organism evidence="7 8">
    <name type="scientific">Georgenia wutianyii</name>
    <dbReference type="NCBI Taxonomy" id="2585135"/>
    <lineage>
        <taxon>Bacteria</taxon>
        <taxon>Bacillati</taxon>
        <taxon>Actinomycetota</taxon>
        <taxon>Actinomycetes</taxon>
        <taxon>Micrococcales</taxon>
        <taxon>Bogoriellaceae</taxon>
        <taxon>Georgenia</taxon>
    </lineage>
</organism>
<dbReference type="PANTHER" id="PTHR31760">
    <property type="entry name" value="S-ADENOSYL-L-METHIONINE-DEPENDENT METHYLTRANSFERASES SUPERFAMILY PROTEIN"/>
    <property type="match status" value="1"/>
</dbReference>
<evidence type="ECO:0000256" key="2">
    <source>
        <dbReference type="ARBA" id="ARBA00022552"/>
    </source>
</evidence>
<dbReference type="EMBL" id="CP040899">
    <property type="protein sequence ID" value="QDB80587.1"/>
    <property type="molecule type" value="Genomic_DNA"/>
</dbReference>
<keyword evidence="4 6" id="KW-0808">Transferase</keyword>
<evidence type="ECO:0000313" key="7">
    <source>
        <dbReference type="EMBL" id="QDB80587.1"/>
    </source>
</evidence>